<dbReference type="PROSITE" id="PS00095">
    <property type="entry name" value="C5_MTASE_2"/>
    <property type="match status" value="1"/>
</dbReference>
<feature type="coiled-coil region" evidence="9">
    <location>
        <begin position="205"/>
        <end position="232"/>
    </location>
</feature>
<dbReference type="AlphaFoldDB" id="F6YI25"/>
<dbReference type="SMR" id="F6YI25"/>
<proteinExistence type="inferred from homology"/>
<dbReference type="Proteomes" id="UP000008144">
    <property type="component" value="Chromosome 14"/>
</dbReference>
<sequence>MEPELKVLELYSGIGGMHYALLGANLKNCEVVCSVDISPAASLVYKHNFPGTKHWERSIEGFSAKDFDNMGFNTLMMSPPCQPFTRVGLQKDINDPRTRSFIYLMKVLPQLSNPPTYILMENVKGFENSKAHDMFLQVLEQLEYSTAQFLLTPKQFGVPNSRLRYYLLAKRKPLQFPDEVNTPNEVIETMPQALQKCLNSNAGKEQNEKHTIKTLENYLEEAESTLKEHALTEKTLLRYLQVMDIVTPRHQSSTCFTKSYGYYAEGTGSVLNMGGEIKMSNPLHNNLRYFTAREVANIMCFPKDKFHFPENFTRKQKYKLLGNSLNVYVVSCLLKLLITDTKR</sequence>
<dbReference type="STRING" id="7719.ENSCINP00000008432"/>
<dbReference type="HOGENOM" id="CLU_049101_0_0_1"/>
<dbReference type="KEGG" id="cin:100183289"/>
<evidence type="ECO:0000256" key="7">
    <source>
        <dbReference type="PROSITE-ProRule" id="PRU01016"/>
    </source>
</evidence>
<dbReference type="Gene3D" id="3.40.50.150">
    <property type="entry name" value="Vaccinia Virus protein VP39"/>
    <property type="match status" value="1"/>
</dbReference>
<accession>F6YI25</accession>
<evidence type="ECO:0000256" key="3">
    <source>
        <dbReference type="ARBA" id="ARBA00022691"/>
    </source>
</evidence>
<feature type="active site" evidence="7">
    <location>
        <position position="81"/>
    </location>
</feature>
<dbReference type="InterPro" id="IPR050750">
    <property type="entry name" value="C5-MTase"/>
</dbReference>
<name>F6YI25_CIOIN</name>
<keyword evidence="9" id="KW-0175">Coiled coil</keyword>
<comment type="similarity">
    <text evidence="7 8">Belongs to the class I-like SAM-binding methyltransferase superfamily. C5-methyltransferase family.</text>
</comment>
<dbReference type="GeneTree" id="ENSGT00390000016416"/>
<dbReference type="Pfam" id="PF00145">
    <property type="entry name" value="DNA_methylase"/>
    <property type="match status" value="1"/>
</dbReference>
<dbReference type="GeneID" id="100183289"/>
<dbReference type="GO" id="GO:0032259">
    <property type="term" value="P:methylation"/>
    <property type="evidence" value="ECO:0007669"/>
    <property type="project" value="UniProtKB-KW"/>
</dbReference>
<evidence type="ECO:0000256" key="2">
    <source>
        <dbReference type="ARBA" id="ARBA00022679"/>
    </source>
</evidence>
<dbReference type="RefSeq" id="XP_002128135.1">
    <property type="nucleotide sequence ID" value="XM_002128099.4"/>
</dbReference>
<dbReference type="PRINTS" id="PR00105">
    <property type="entry name" value="C5METTRFRASE"/>
</dbReference>
<dbReference type="InParanoid" id="F6YI25"/>
<dbReference type="InterPro" id="IPR029063">
    <property type="entry name" value="SAM-dependent_MTases_sf"/>
</dbReference>
<evidence type="ECO:0000256" key="5">
    <source>
        <dbReference type="ARBA" id="ARBA00039681"/>
    </source>
</evidence>
<dbReference type="OrthoDB" id="414133at2759"/>
<reference evidence="10" key="4">
    <citation type="submission" date="2025-09" db="UniProtKB">
        <authorList>
            <consortium name="Ensembl"/>
        </authorList>
    </citation>
    <scope>IDENTIFICATION</scope>
</reference>
<dbReference type="InterPro" id="IPR031303">
    <property type="entry name" value="C5_meth_CS"/>
</dbReference>
<evidence type="ECO:0000313" key="10">
    <source>
        <dbReference type="Ensembl" id="ENSCINP00000008432.3"/>
    </source>
</evidence>
<dbReference type="EC" id="2.1.1.204" evidence="4"/>
<dbReference type="PANTHER" id="PTHR46098:SF1">
    <property type="entry name" value="TRNA (CYTOSINE(38)-C(5))-METHYLTRANSFERASE"/>
    <property type="match status" value="1"/>
</dbReference>
<keyword evidence="2 7" id="KW-0808">Transferase</keyword>
<evidence type="ECO:0000256" key="6">
    <source>
        <dbReference type="ARBA" id="ARBA00042810"/>
    </source>
</evidence>
<dbReference type="GO" id="GO:0008168">
    <property type="term" value="F:methyltransferase activity"/>
    <property type="evidence" value="ECO:0007669"/>
    <property type="project" value="UniProtKB-KW"/>
</dbReference>
<dbReference type="NCBIfam" id="TIGR00675">
    <property type="entry name" value="dcm"/>
    <property type="match status" value="1"/>
</dbReference>
<keyword evidence="11" id="KW-1185">Reference proteome</keyword>
<gene>
    <name evidence="10" type="primary">LOC100183289</name>
</gene>
<evidence type="ECO:0000256" key="8">
    <source>
        <dbReference type="RuleBase" id="RU000416"/>
    </source>
</evidence>
<evidence type="ECO:0000256" key="9">
    <source>
        <dbReference type="SAM" id="Coils"/>
    </source>
</evidence>
<dbReference type="GO" id="GO:0005634">
    <property type="term" value="C:nucleus"/>
    <property type="evidence" value="ECO:0000318"/>
    <property type="project" value="GO_Central"/>
</dbReference>
<keyword evidence="3 7" id="KW-0949">S-adenosyl-L-methionine</keyword>
<reference evidence="10" key="2">
    <citation type="journal article" date="2008" name="Genome Biol.">
        <title>Improved genome assembly and evidence-based global gene model set for the chordate Ciona intestinalis: new insight into intron and operon populations.</title>
        <authorList>
            <person name="Satou Y."/>
            <person name="Mineta K."/>
            <person name="Ogasawara M."/>
            <person name="Sasakura Y."/>
            <person name="Shoguchi E."/>
            <person name="Ueno K."/>
            <person name="Yamada L."/>
            <person name="Matsumoto J."/>
            <person name="Wasserscheid J."/>
            <person name="Dewar K."/>
            <person name="Wiley G.B."/>
            <person name="Macmil S.L."/>
            <person name="Roe B.A."/>
            <person name="Zeller R.W."/>
            <person name="Hastings K.E."/>
            <person name="Lemaire P."/>
            <person name="Lindquist E."/>
            <person name="Endo T."/>
            <person name="Hotta K."/>
            <person name="Inaba K."/>
        </authorList>
    </citation>
    <scope>NUCLEOTIDE SEQUENCE [LARGE SCALE GENOMIC DNA]</scope>
    <source>
        <strain evidence="10">wild type</strain>
    </source>
</reference>
<organism evidence="10 11">
    <name type="scientific">Ciona intestinalis</name>
    <name type="common">Transparent sea squirt</name>
    <name type="synonym">Ascidia intestinalis</name>
    <dbReference type="NCBI Taxonomy" id="7719"/>
    <lineage>
        <taxon>Eukaryota</taxon>
        <taxon>Metazoa</taxon>
        <taxon>Chordata</taxon>
        <taxon>Tunicata</taxon>
        <taxon>Ascidiacea</taxon>
        <taxon>Phlebobranchia</taxon>
        <taxon>Cionidae</taxon>
        <taxon>Ciona</taxon>
    </lineage>
</organism>
<dbReference type="OMA" id="HYAFKYA"/>
<reference evidence="11" key="1">
    <citation type="journal article" date="2002" name="Science">
        <title>The draft genome of Ciona intestinalis: insights into chordate and vertebrate origins.</title>
        <authorList>
            <person name="Dehal P."/>
            <person name="Satou Y."/>
            <person name="Campbell R.K."/>
            <person name="Chapman J."/>
            <person name="Degnan B."/>
            <person name="De Tomaso A."/>
            <person name="Davidson B."/>
            <person name="Di Gregorio A."/>
            <person name="Gelpke M."/>
            <person name="Goodstein D.M."/>
            <person name="Harafuji N."/>
            <person name="Hastings K.E."/>
            <person name="Ho I."/>
            <person name="Hotta K."/>
            <person name="Huang W."/>
            <person name="Kawashima T."/>
            <person name="Lemaire P."/>
            <person name="Martinez D."/>
            <person name="Meinertzhagen I.A."/>
            <person name="Necula S."/>
            <person name="Nonaka M."/>
            <person name="Putnam N."/>
            <person name="Rash S."/>
            <person name="Saiga H."/>
            <person name="Satake M."/>
            <person name="Terry A."/>
            <person name="Yamada L."/>
            <person name="Wang H.G."/>
            <person name="Awazu S."/>
            <person name="Azumi K."/>
            <person name="Boore J."/>
            <person name="Branno M."/>
            <person name="Chin-Bow S."/>
            <person name="DeSantis R."/>
            <person name="Doyle S."/>
            <person name="Francino P."/>
            <person name="Keys D.N."/>
            <person name="Haga S."/>
            <person name="Hayashi H."/>
            <person name="Hino K."/>
            <person name="Imai K.S."/>
            <person name="Inaba K."/>
            <person name="Kano S."/>
            <person name="Kobayashi K."/>
            <person name="Kobayashi M."/>
            <person name="Lee B.I."/>
            <person name="Makabe K.W."/>
            <person name="Manohar C."/>
            <person name="Matassi G."/>
            <person name="Medina M."/>
            <person name="Mochizuki Y."/>
            <person name="Mount S."/>
            <person name="Morishita T."/>
            <person name="Miura S."/>
            <person name="Nakayama A."/>
            <person name="Nishizaka S."/>
            <person name="Nomoto H."/>
            <person name="Ohta F."/>
            <person name="Oishi K."/>
            <person name="Rigoutsos I."/>
            <person name="Sano M."/>
            <person name="Sasaki A."/>
            <person name="Sasakura Y."/>
            <person name="Shoguchi E."/>
            <person name="Shin-i T."/>
            <person name="Spagnuolo A."/>
            <person name="Stainier D."/>
            <person name="Suzuki M.M."/>
            <person name="Tassy O."/>
            <person name="Takatori N."/>
            <person name="Tokuoka M."/>
            <person name="Yagi K."/>
            <person name="Yoshizaki F."/>
            <person name="Wada S."/>
            <person name="Zhang C."/>
            <person name="Hyatt P.D."/>
            <person name="Larimer F."/>
            <person name="Detter C."/>
            <person name="Doggett N."/>
            <person name="Glavina T."/>
            <person name="Hawkins T."/>
            <person name="Richardson P."/>
            <person name="Lucas S."/>
            <person name="Kohara Y."/>
            <person name="Levine M."/>
            <person name="Satoh N."/>
            <person name="Rokhsar D.S."/>
        </authorList>
    </citation>
    <scope>NUCLEOTIDE SEQUENCE [LARGE SCALE GENOMIC DNA]</scope>
</reference>
<accession>A0A1W2WIA0</accession>
<reference evidence="10" key="3">
    <citation type="submission" date="2025-08" db="UniProtKB">
        <authorList>
            <consortium name="Ensembl"/>
        </authorList>
    </citation>
    <scope>IDENTIFICATION</scope>
</reference>
<protein>
    <recommendedName>
        <fullName evidence="5">tRNA (cytosine(38)-C(5))-methyltransferase</fullName>
        <ecNumber evidence="4">2.1.1.204</ecNumber>
    </recommendedName>
    <alternativeName>
        <fullName evidence="6">DNA (cytosine-5)-methyltransferase-like protein 2</fullName>
    </alternativeName>
</protein>
<dbReference type="SUPFAM" id="SSF53335">
    <property type="entry name" value="S-adenosyl-L-methionine-dependent methyltransferases"/>
    <property type="match status" value="1"/>
</dbReference>
<evidence type="ECO:0000313" key="11">
    <source>
        <dbReference type="Proteomes" id="UP000008144"/>
    </source>
</evidence>
<evidence type="ECO:0000256" key="1">
    <source>
        <dbReference type="ARBA" id="ARBA00022603"/>
    </source>
</evidence>
<dbReference type="EMBL" id="EAAA01001287">
    <property type="status" value="NOT_ANNOTATED_CDS"/>
    <property type="molecule type" value="Genomic_DNA"/>
</dbReference>
<dbReference type="Gene3D" id="3.90.120.10">
    <property type="entry name" value="DNA Methylase, subunit A, domain 2"/>
    <property type="match status" value="1"/>
</dbReference>
<evidence type="ECO:0000256" key="4">
    <source>
        <dbReference type="ARBA" id="ARBA00039081"/>
    </source>
</evidence>
<dbReference type="PANTHER" id="PTHR46098">
    <property type="entry name" value="TRNA (CYTOSINE(38)-C(5))-METHYLTRANSFERASE"/>
    <property type="match status" value="1"/>
</dbReference>
<dbReference type="PROSITE" id="PS51679">
    <property type="entry name" value="SAM_MT_C5"/>
    <property type="match status" value="1"/>
</dbReference>
<dbReference type="Ensembl" id="ENSCINT00000008432.3">
    <property type="protein sequence ID" value="ENSCINP00000008432.3"/>
    <property type="gene ID" value="ENSCING00000004088.3"/>
</dbReference>
<dbReference type="FunCoup" id="F6YI25">
    <property type="interactions" value="86"/>
</dbReference>
<keyword evidence="1 7" id="KW-0489">Methyltransferase</keyword>
<dbReference type="InterPro" id="IPR001525">
    <property type="entry name" value="C5_MeTfrase"/>
</dbReference>